<comment type="caution">
    <text evidence="2">The sequence shown here is derived from an EMBL/GenBank/DDBJ whole genome shotgun (WGS) entry which is preliminary data.</text>
</comment>
<name>A0A329S6I9_9STRA</name>
<reference evidence="2 3" key="1">
    <citation type="submission" date="2018-01" db="EMBL/GenBank/DDBJ databases">
        <title>Draft genome of the strawberry crown rot pathogen Phytophthora cactorum.</title>
        <authorList>
            <person name="Armitage A.D."/>
            <person name="Lysoe E."/>
            <person name="Nellist C.F."/>
            <person name="Harrison R.J."/>
            <person name="Brurberg M.B."/>
        </authorList>
    </citation>
    <scope>NUCLEOTIDE SEQUENCE [LARGE SCALE GENOMIC DNA]</scope>
    <source>
        <strain evidence="2 3">10300</strain>
    </source>
</reference>
<evidence type="ECO:0000313" key="3">
    <source>
        <dbReference type="Proteomes" id="UP000251314"/>
    </source>
</evidence>
<evidence type="ECO:0000313" key="2">
    <source>
        <dbReference type="EMBL" id="RAW32365.1"/>
    </source>
</evidence>
<dbReference type="CDD" id="cd01647">
    <property type="entry name" value="RT_LTR"/>
    <property type="match status" value="1"/>
</dbReference>
<dbReference type="InterPro" id="IPR043502">
    <property type="entry name" value="DNA/RNA_pol_sf"/>
</dbReference>
<dbReference type="STRING" id="29920.A0A329S6I9"/>
<dbReference type="Gene3D" id="3.10.10.10">
    <property type="entry name" value="HIV Type 1 Reverse Transcriptase, subunit A, domain 1"/>
    <property type="match status" value="1"/>
</dbReference>
<protein>
    <recommendedName>
        <fullName evidence="1">Reverse transcriptase domain-containing protein</fullName>
    </recommendedName>
</protein>
<dbReference type="AlphaFoldDB" id="A0A329S6I9"/>
<evidence type="ECO:0000259" key="1">
    <source>
        <dbReference type="Pfam" id="PF00078"/>
    </source>
</evidence>
<keyword evidence="3" id="KW-1185">Reference proteome</keyword>
<dbReference type="InterPro" id="IPR043128">
    <property type="entry name" value="Rev_trsase/Diguanyl_cyclase"/>
</dbReference>
<dbReference type="InterPro" id="IPR051320">
    <property type="entry name" value="Viral_Replic_Matur_Polypro"/>
</dbReference>
<dbReference type="PANTHER" id="PTHR33064:SF37">
    <property type="entry name" value="RIBONUCLEASE H"/>
    <property type="match status" value="1"/>
</dbReference>
<dbReference type="OrthoDB" id="422540at2759"/>
<dbReference type="SUPFAM" id="SSF56672">
    <property type="entry name" value="DNA/RNA polymerases"/>
    <property type="match status" value="1"/>
</dbReference>
<sequence>MSRGSKTLGATHFAPSGALLSYEPISARKQKRFWLGHEVESAMALDIGMSELVSNEVAVAQEQGSQNVRGAARCPQSDAGLVSDPLLCPDENNCGVAHNPPSGLNAATILAQTPIPRMNALQNNMIGSTLYSALDFVDGYCQLLMIYSDVLLTAMNTPSGMLWEWLGMSRGLSNAPATFNRLVIQLLRPHRAYAQTYFDDIFVHIRADHDKSDVENHMEHLRVVLEMRGLRAVPAKVKAIVEWPIPQSRKELCTWLGLANYLHKYSANYPEMAKPLSGLLKEDAP</sequence>
<gene>
    <name evidence="2" type="ORF">PC110_g11299</name>
</gene>
<dbReference type="Gene3D" id="3.30.70.270">
    <property type="match status" value="2"/>
</dbReference>
<dbReference type="EMBL" id="MJFZ01000280">
    <property type="protein sequence ID" value="RAW32365.1"/>
    <property type="molecule type" value="Genomic_DNA"/>
</dbReference>
<dbReference type="VEuPathDB" id="FungiDB:PC110_g11299"/>
<dbReference type="InterPro" id="IPR000477">
    <property type="entry name" value="RT_dom"/>
</dbReference>
<dbReference type="PANTHER" id="PTHR33064">
    <property type="entry name" value="POL PROTEIN"/>
    <property type="match status" value="1"/>
</dbReference>
<organism evidence="2 3">
    <name type="scientific">Phytophthora cactorum</name>
    <dbReference type="NCBI Taxonomy" id="29920"/>
    <lineage>
        <taxon>Eukaryota</taxon>
        <taxon>Sar</taxon>
        <taxon>Stramenopiles</taxon>
        <taxon>Oomycota</taxon>
        <taxon>Peronosporomycetes</taxon>
        <taxon>Peronosporales</taxon>
        <taxon>Peronosporaceae</taxon>
        <taxon>Phytophthora</taxon>
    </lineage>
</organism>
<feature type="domain" description="Reverse transcriptase" evidence="1">
    <location>
        <begin position="109"/>
        <end position="258"/>
    </location>
</feature>
<dbReference type="Pfam" id="PF00078">
    <property type="entry name" value="RVT_1"/>
    <property type="match status" value="1"/>
</dbReference>
<proteinExistence type="predicted"/>
<accession>A0A329S6I9</accession>
<dbReference type="Proteomes" id="UP000251314">
    <property type="component" value="Unassembled WGS sequence"/>
</dbReference>